<keyword evidence="1" id="KW-0614">Plasmid</keyword>
<dbReference type="AlphaFoldDB" id="A0AB38RMU4"/>
<protein>
    <submittedName>
        <fullName evidence="1">Uncharacterized protein</fullName>
    </submittedName>
</protein>
<keyword evidence="2" id="KW-1185">Reference proteome</keyword>
<reference evidence="2" key="1">
    <citation type="journal article" date="2022" name="Environ. Microbiol.">
        <title>Functional analysis, diversity, and distribution of carbendazim hydrolases MheI and CbmA, responsible for the initial step in carbendazim degradation.</title>
        <authorList>
            <person name="Zhang M."/>
            <person name="Bai X."/>
            <person name="Li Q."/>
            <person name="Zhang L."/>
            <person name="Zhu Q."/>
            <person name="Gao S."/>
            <person name="Ke Z."/>
            <person name="Jiang M."/>
            <person name="Hu J."/>
            <person name="Qiu J."/>
            <person name="Hong Q."/>
        </authorList>
    </citation>
    <scope>NUCLEOTIDE SEQUENCE [LARGE SCALE GENOMIC DNA]</scope>
    <source>
        <strain evidence="2">djl-6</strain>
    </source>
</reference>
<dbReference type="RefSeq" id="WP_064075108.1">
    <property type="nucleotide sequence ID" value="NZ_CP096567.1"/>
</dbReference>
<dbReference type="Proteomes" id="UP000831484">
    <property type="component" value="Plasmid pdjl-6-4"/>
</dbReference>
<proteinExistence type="predicted"/>
<dbReference type="EMBL" id="CP096567">
    <property type="protein sequence ID" value="UPU46695.1"/>
    <property type="molecule type" value="Genomic_DNA"/>
</dbReference>
<geneLocation type="plasmid" evidence="1 2">
    <name>pdjl-6-4</name>
</geneLocation>
<sequence>MAKDISIELTDRIERMDALEDRLGIELEDLFAVYENDGYFIELLVNFDLVAASGKIDDSLEVNISVYNRNVQLVAIKYTYASKAGFIGCPSHSV</sequence>
<accession>A0AB38RMU4</accession>
<evidence type="ECO:0000313" key="2">
    <source>
        <dbReference type="Proteomes" id="UP000831484"/>
    </source>
</evidence>
<name>A0AB38RMU4_RHOSG</name>
<gene>
    <name evidence="1" type="ORF">M0639_31280</name>
</gene>
<evidence type="ECO:0000313" key="1">
    <source>
        <dbReference type="EMBL" id="UPU46695.1"/>
    </source>
</evidence>
<organism evidence="1 2">
    <name type="scientific">Rhodococcus qingshengii JCM 15477</name>
    <dbReference type="NCBI Taxonomy" id="1303681"/>
    <lineage>
        <taxon>Bacteria</taxon>
        <taxon>Bacillati</taxon>
        <taxon>Actinomycetota</taxon>
        <taxon>Actinomycetes</taxon>
        <taxon>Mycobacteriales</taxon>
        <taxon>Nocardiaceae</taxon>
        <taxon>Rhodococcus</taxon>
        <taxon>Rhodococcus erythropolis group</taxon>
    </lineage>
</organism>